<dbReference type="Proteomes" id="UP000030764">
    <property type="component" value="Unassembled WGS sequence"/>
</dbReference>
<dbReference type="AlphaFoldDB" id="A0A085MJB7"/>
<feature type="non-terminal residue" evidence="1">
    <location>
        <position position="202"/>
    </location>
</feature>
<dbReference type="EMBL" id="KL363189">
    <property type="protein sequence ID" value="KFD57313.1"/>
    <property type="molecule type" value="Genomic_DNA"/>
</dbReference>
<evidence type="ECO:0000313" key="3">
    <source>
        <dbReference type="Proteomes" id="UP000030764"/>
    </source>
</evidence>
<accession>A0A085MJB7</accession>
<gene>
    <name evidence="1" type="ORF">M513_01824</name>
    <name evidence="2" type="ORF">M514_01824</name>
</gene>
<dbReference type="Proteomes" id="UP000030758">
    <property type="component" value="Unassembled WGS sequence"/>
</dbReference>
<reference evidence="1 3" key="1">
    <citation type="journal article" date="2014" name="Nat. Genet.">
        <title>Genome and transcriptome of the porcine whipworm Trichuris suis.</title>
        <authorList>
            <person name="Jex A.R."/>
            <person name="Nejsum P."/>
            <person name="Schwarz E.M."/>
            <person name="Hu L."/>
            <person name="Young N.D."/>
            <person name="Hall R.S."/>
            <person name="Korhonen P.K."/>
            <person name="Liao S."/>
            <person name="Thamsborg S."/>
            <person name="Xia J."/>
            <person name="Xu P."/>
            <person name="Wang S."/>
            <person name="Scheerlinck J.P."/>
            <person name="Hofmann A."/>
            <person name="Sternberg P.W."/>
            <person name="Wang J."/>
            <person name="Gasser R.B."/>
        </authorList>
    </citation>
    <scope>NUCLEOTIDE SEQUENCE [LARGE SCALE GENOMIC DNA]</scope>
    <source>
        <strain evidence="2">DCEP-RM93F</strain>
        <strain evidence="1">DCEP-RM93M</strain>
    </source>
</reference>
<evidence type="ECO:0000313" key="2">
    <source>
        <dbReference type="EMBL" id="KFD72698.1"/>
    </source>
</evidence>
<evidence type="ECO:0000313" key="1">
    <source>
        <dbReference type="EMBL" id="KFD57313.1"/>
    </source>
</evidence>
<protein>
    <submittedName>
        <fullName evidence="1">Uncharacterized protein</fullName>
    </submittedName>
</protein>
<proteinExistence type="predicted"/>
<name>A0A085MJB7_9BILA</name>
<dbReference type="EMBL" id="KL367476">
    <property type="protein sequence ID" value="KFD72698.1"/>
    <property type="molecule type" value="Genomic_DNA"/>
</dbReference>
<keyword evidence="3" id="KW-1185">Reference proteome</keyword>
<sequence>MLKQFIQPQTFGDGGVHESVARKKSAEIGNANFPYAESLEFLFQSSNLPKRYIRLGMLSKKWLYLYTLTALSTACPPKIPEIGKGLYCIEADIQENFQNCLIAEGNLIRTVTEKALLNDFLEIVKETPGNKLPHFCRIFNRANVQCFKDKGGSQGIKAHISAESSLTEKMFEEVFSRVKNDDDDVRYKFTELQLTKGMNCCD</sequence>
<organism evidence="1 3">
    <name type="scientific">Trichuris suis</name>
    <name type="common">pig whipworm</name>
    <dbReference type="NCBI Taxonomy" id="68888"/>
    <lineage>
        <taxon>Eukaryota</taxon>
        <taxon>Metazoa</taxon>
        <taxon>Ecdysozoa</taxon>
        <taxon>Nematoda</taxon>
        <taxon>Enoplea</taxon>
        <taxon>Dorylaimia</taxon>
        <taxon>Trichinellida</taxon>
        <taxon>Trichuridae</taxon>
        <taxon>Trichuris</taxon>
    </lineage>
</organism>